<evidence type="ECO:0000313" key="2">
    <source>
        <dbReference type="EMBL" id="CAI4012687.1"/>
    </source>
</evidence>
<feature type="compositionally biased region" description="Acidic residues" evidence="1">
    <location>
        <begin position="189"/>
        <end position="200"/>
    </location>
</feature>
<protein>
    <submittedName>
        <fullName evidence="2">Uncharacterized protein</fullName>
    </submittedName>
</protein>
<accession>A0A9P1GJL1</accession>
<evidence type="ECO:0000313" key="3">
    <source>
        <dbReference type="EMBL" id="CAL4799999.1"/>
    </source>
</evidence>
<dbReference type="EMBL" id="CAMXCT020005556">
    <property type="protein sequence ID" value="CAL1166062.1"/>
    <property type="molecule type" value="Genomic_DNA"/>
</dbReference>
<sequence length="325" mass="36503">MDGAGQRYVLPKWIGDVLEVQVCLFVGDHSKWEKISEKAAQGKPLTKSQKKSYEEWQSRCEPRLVFSAAKKKQVTDARQVKRDKSCLAIQLHLSESPEELQVSASDGSRYLLLLLRGRPQKQTVPKARVLSGDVPACVIEEMQKAEEEAEQGSGEVLHDDGDQAEALPVTDEMQDKMLDMQKAQQDAGEQSDEQSENEEGEYLLADSDEEVNQFHVVSKVEKVKSFSFREAYEKLDKLGLCSLPRHVQGCSLSYHGKERRWQGLYPTAKVGMSFSWGGITKRNECEALLSAVRAVLTAHCRACPKDKLWASQLDKVKVAEATQKF</sequence>
<dbReference type="Proteomes" id="UP001152797">
    <property type="component" value="Unassembled WGS sequence"/>
</dbReference>
<keyword evidence="4" id="KW-1185">Reference proteome</keyword>
<evidence type="ECO:0000256" key="1">
    <source>
        <dbReference type="SAM" id="MobiDB-lite"/>
    </source>
</evidence>
<name>A0A9P1GJL1_9DINO</name>
<evidence type="ECO:0000313" key="4">
    <source>
        <dbReference type="Proteomes" id="UP001152797"/>
    </source>
</evidence>
<dbReference type="EMBL" id="CAMXCT030005556">
    <property type="protein sequence ID" value="CAL4799999.1"/>
    <property type="molecule type" value="Genomic_DNA"/>
</dbReference>
<feature type="region of interest" description="Disordered" evidence="1">
    <location>
        <begin position="180"/>
        <end position="200"/>
    </location>
</feature>
<dbReference type="EMBL" id="CAMXCT010005556">
    <property type="protein sequence ID" value="CAI4012687.1"/>
    <property type="molecule type" value="Genomic_DNA"/>
</dbReference>
<dbReference type="AlphaFoldDB" id="A0A9P1GJL1"/>
<comment type="caution">
    <text evidence="2">The sequence shown here is derived from an EMBL/GenBank/DDBJ whole genome shotgun (WGS) entry which is preliminary data.</text>
</comment>
<organism evidence="2">
    <name type="scientific">Cladocopium goreaui</name>
    <dbReference type="NCBI Taxonomy" id="2562237"/>
    <lineage>
        <taxon>Eukaryota</taxon>
        <taxon>Sar</taxon>
        <taxon>Alveolata</taxon>
        <taxon>Dinophyceae</taxon>
        <taxon>Suessiales</taxon>
        <taxon>Symbiodiniaceae</taxon>
        <taxon>Cladocopium</taxon>
    </lineage>
</organism>
<reference evidence="3 4" key="2">
    <citation type="submission" date="2024-05" db="EMBL/GenBank/DDBJ databases">
        <authorList>
            <person name="Chen Y."/>
            <person name="Shah S."/>
            <person name="Dougan E. K."/>
            <person name="Thang M."/>
            <person name="Chan C."/>
        </authorList>
    </citation>
    <scope>NUCLEOTIDE SEQUENCE [LARGE SCALE GENOMIC DNA]</scope>
</reference>
<proteinExistence type="predicted"/>
<gene>
    <name evidence="2" type="ORF">C1SCF055_LOCUS37722</name>
</gene>
<reference evidence="2" key="1">
    <citation type="submission" date="2022-10" db="EMBL/GenBank/DDBJ databases">
        <authorList>
            <person name="Chen Y."/>
            <person name="Dougan E. K."/>
            <person name="Chan C."/>
            <person name="Rhodes N."/>
            <person name="Thang M."/>
        </authorList>
    </citation>
    <scope>NUCLEOTIDE SEQUENCE</scope>
</reference>